<dbReference type="PRINTS" id="PR00691">
    <property type="entry name" value="ADHESINB"/>
</dbReference>
<keyword evidence="5 7" id="KW-0732">Signal</keyword>
<dbReference type="InterPro" id="IPR006128">
    <property type="entry name" value="Lipoprotein_PsaA-like"/>
</dbReference>
<dbReference type="CDD" id="cd01137">
    <property type="entry name" value="PsaA"/>
    <property type="match status" value="1"/>
</dbReference>
<evidence type="ECO:0000256" key="2">
    <source>
        <dbReference type="ARBA" id="ARBA00011028"/>
    </source>
</evidence>
<evidence type="ECO:0000256" key="1">
    <source>
        <dbReference type="ARBA" id="ARBA00004196"/>
    </source>
</evidence>
<keyword evidence="4" id="KW-0479">Metal-binding</keyword>
<dbReference type="SUPFAM" id="SSF53807">
    <property type="entry name" value="Helical backbone' metal receptor"/>
    <property type="match status" value="1"/>
</dbReference>
<organism evidence="8 9">
    <name type="scientific">Candidatus Pantoea soli</name>
    <dbReference type="NCBI Taxonomy" id="3098669"/>
    <lineage>
        <taxon>Bacteria</taxon>
        <taxon>Pseudomonadati</taxon>
        <taxon>Pseudomonadota</taxon>
        <taxon>Gammaproteobacteria</taxon>
        <taxon>Enterobacterales</taxon>
        <taxon>Erwiniaceae</taxon>
        <taxon>Pantoea</taxon>
    </lineage>
</organism>
<dbReference type="GO" id="GO:0030001">
    <property type="term" value="P:metal ion transport"/>
    <property type="evidence" value="ECO:0007669"/>
    <property type="project" value="InterPro"/>
</dbReference>
<dbReference type="EMBL" id="CP032702">
    <property type="protein sequence ID" value="QDY41239.1"/>
    <property type="molecule type" value="Genomic_DNA"/>
</dbReference>
<comment type="subcellular location">
    <subcellularLocation>
        <location evidence="1">Cell envelope</location>
    </subcellularLocation>
</comment>
<evidence type="ECO:0000256" key="7">
    <source>
        <dbReference type="SAM" id="SignalP"/>
    </source>
</evidence>
<protein>
    <submittedName>
        <fullName evidence="8">Metal ABC transporter substrate-binding protein</fullName>
    </submittedName>
</protein>
<evidence type="ECO:0000313" key="8">
    <source>
        <dbReference type="EMBL" id="QDY41239.1"/>
    </source>
</evidence>
<dbReference type="PANTHER" id="PTHR42953">
    <property type="entry name" value="HIGH-AFFINITY ZINC UPTAKE SYSTEM PROTEIN ZNUA-RELATED"/>
    <property type="match status" value="1"/>
</dbReference>
<dbReference type="InterPro" id="IPR006129">
    <property type="entry name" value="AdhesinB"/>
</dbReference>
<proteinExistence type="inferred from homology"/>
<dbReference type="InterPro" id="IPR006127">
    <property type="entry name" value="ZnuA-like"/>
</dbReference>
<dbReference type="InterPro" id="IPR050492">
    <property type="entry name" value="Bact_metal-bind_prot9"/>
</dbReference>
<keyword evidence="3 6" id="KW-0813">Transport</keyword>
<evidence type="ECO:0000256" key="6">
    <source>
        <dbReference type="RuleBase" id="RU003512"/>
    </source>
</evidence>
<dbReference type="Pfam" id="PF01297">
    <property type="entry name" value="ZnuA"/>
    <property type="match status" value="1"/>
</dbReference>
<dbReference type="PANTHER" id="PTHR42953:SF1">
    <property type="entry name" value="METAL-BINDING PROTEIN HI_0362-RELATED"/>
    <property type="match status" value="1"/>
</dbReference>
<dbReference type="PRINTS" id="PR00690">
    <property type="entry name" value="ADHESNFAMILY"/>
</dbReference>
<dbReference type="KEGG" id="pdis:D8B20_04700"/>
<feature type="chain" id="PRO_5021996268" evidence="7">
    <location>
        <begin position="22"/>
        <end position="293"/>
    </location>
</feature>
<sequence>MKRLPLSLALGAMLVSPLSLAKTVEAVASFTVLADIVKQVGGDRVHVKSLVGPNGDPHTFEPTPQDSQALAGAQVVFVSGLGLEGWMDRLISASGYRGRVVVASSGINSRTMDEEGKTITDPHAWNSMQNGVIYATNVMNALIRVDPDDAATFRQRGAHYIQQLQSLDHWAKTAFAAVPPEKRKVLTSHDAFGYFGQRYGVTFLAPVGFSTEAEASASDMAAIIRQLKAEQIHTYFMENQTDPRLVQQIAHETGAQPGGELYPEALSEANGPAATYTAAFRHNVDAMLQSMKP</sequence>
<evidence type="ECO:0000256" key="4">
    <source>
        <dbReference type="ARBA" id="ARBA00022723"/>
    </source>
</evidence>
<reference evidence="8 9" key="1">
    <citation type="submission" date="2018-10" db="EMBL/GenBank/DDBJ databases">
        <title>Genome Sequencing of Pantoea dispersa DSM 32899.</title>
        <authorList>
            <person name="Nawrath M."/>
            <person name="Ottenheim C."/>
            <person name="Wilm A."/>
            <person name="Zimmermann W."/>
            <person name="Wu J.C."/>
        </authorList>
    </citation>
    <scope>NUCLEOTIDE SEQUENCE [LARGE SCALE GENOMIC DNA]</scope>
    <source>
        <strain evidence="8 9">DSM 32899</strain>
    </source>
</reference>
<evidence type="ECO:0000256" key="3">
    <source>
        <dbReference type="ARBA" id="ARBA00022448"/>
    </source>
</evidence>
<accession>A0A518XAL3</accession>
<name>A0A518XAL3_9GAMM</name>
<feature type="signal peptide" evidence="7">
    <location>
        <begin position="1"/>
        <end position="21"/>
    </location>
</feature>
<dbReference type="GO" id="GO:0030313">
    <property type="term" value="C:cell envelope"/>
    <property type="evidence" value="ECO:0007669"/>
    <property type="project" value="UniProtKB-SubCell"/>
</dbReference>
<dbReference type="RefSeq" id="WP_145887595.1">
    <property type="nucleotide sequence ID" value="NZ_CP032702.1"/>
</dbReference>
<evidence type="ECO:0000313" key="9">
    <source>
        <dbReference type="Proteomes" id="UP000319411"/>
    </source>
</evidence>
<comment type="similarity">
    <text evidence="2 6">Belongs to the bacterial solute-binding protein 9 family.</text>
</comment>
<gene>
    <name evidence="8" type="ORF">D8B20_04700</name>
</gene>
<dbReference type="OrthoDB" id="9793396at2"/>
<dbReference type="Gene3D" id="3.40.50.1980">
    <property type="entry name" value="Nitrogenase molybdenum iron protein domain"/>
    <property type="match status" value="2"/>
</dbReference>
<evidence type="ECO:0000256" key="5">
    <source>
        <dbReference type="ARBA" id="ARBA00022729"/>
    </source>
</evidence>
<dbReference type="GO" id="GO:0007155">
    <property type="term" value="P:cell adhesion"/>
    <property type="evidence" value="ECO:0007669"/>
    <property type="project" value="InterPro"/>
</dbReference>
<dbReference type="AlphaFoldDB" id="A0A518XAL3"/>
<dbReference type="GO" id="GO:0046872">
    <property type="term" value="F:metal ion binding"/>
    <property type="evidence" value="ECO:0007669"/>
    <property type="project" value="UniProtKB-KW"/>
</dbReference>
<dbReference type="Proteomes" id="UP000319411">
    <property type="component" value="Chromosome"/>
</dbReference>
<keyword evidence="9" id="KW-1185">Reference proteome</keyword>